<feature type="domain" description="HTH cro/C1-type" evidence="1">
    <location>
        <begin position="26"/>
        <end position="79"/>
    </location>
</feature>
<name>A0ABW1MDP4_9ACTN</name>
<dbReference type="CDD" id="cd00093">
    <property type="entry name" value="HTH_XRE"/>
    <property type="match status" value="1"/>
</dbReference>
<dbReference type="PROSITE" id="PS50943">
    <property type="entry name" value="HTH_CROC1"/>
    <property type="match status" value="1"/>
</dbReference>
<evidence type="ECO:0000259" key="1">
    <source>
        <dbReference type="PROSITE" id="PS50943"/>
    </source>
</evidence>
<sequence>MASEEAEQARARIRAENEARIRGHELAELRREAGMTQNGVAEALGVTQARISQIEHGQVDSLEVLRAYAAALGAEVSVIVRRGDTSVKVA</sequence>
<dbReference type="InterPro" id="IPR010982">
    <property type="entry name" value="Lambda_DNA-bd_dom_sf"/>
</dbReference>
<dbReference type="RefSeq" id="WP_245659617.1">
    <property type="nucleotide sequence ID" value="NZ_JBHSPX010000002.1"/>
</dbReference>
<dbReference type="Pfam" id="PF13560">
    <property type="entry name" value="HTH_31"/>
    <property type="match status" value="1"/>
</dbReference>
<dbReference type="InterPro" id="IPR001387">
    <property type="entry name" value="Cro/C1-type_HTH"/>
</dbReference>
<evidence type="ECO:0000313" key="3">
    <source>
        <dbReference type="Proteomes" id="UP001596139"/>
    </source>
</evidence>
<dbReference type="Gene3D" id="1.10.260.40">
    <property type="entry name" value="lambda repressor-like DNA-binding domains"/>
    <property type="match status" value="1"/>
</dbReference>
<dbReference type="EMBL" id="JBHSPX010000002">
    <property type="protein sequence ID" value="MFC6061831.1"/>
    <property type="molecule type" value="Genomic_DNA"/>
</dbReference>
<organism evidence="2 3">
    <name type="scientific">Streptomyces ochraceiscleroticus</name>
    <dbReference type="NCBI Taxonomy" id="47761"/>
    <lineage>
        <taxon>Bacteria</taxon>
        <taxon>Bacillati</taxon>
        <taxon>Actinomycetota</taxon>
        <taxon>Actinomycetes</taxon>
        <taxon>Kitasatosporales</taxon>
        <taxon>Streptomycetaceae</taxon>
        <taxon>Streptomyces</taxon>
    </lineage>
</organism>
<gene>
    <name evidence="2" type="ORF">ACFP4F_04650</name>
</gene>
<comment type="caution">
    <text evidence="2">The sequence shown here is derived from an EMBL/GenBank/DDBJ whole genome shotgun (WGS) entry which is preliminary data.</text>
</comment>
<proteinExistence type="predicted"/>
<protein>
    <submittedName>
        <fullName evidence="2">Helix-turn-helix domain-containing protein</fullName>
    </submittedName>
</protein>
<keyword evidence="3" id="KW-1185">Reference proteome</keyword>
<evidence type="ECO:0000313" key="2">
    <source>
        <dbReference type="EMBL" id="MFC6061831.1"/>
    </source>
</evidence>
<reference evidence="3" key="1">
    <citation type="journal article" date="2019" name="Int. J. Syst. Evol. Microbiol.">
        <title>The Global Catalogue of Microorganisms (GCM) 10K type strain sequencing project: providing services to taxonomists for standard genome sequencing and annotation.</title>
        <authorList>
            <consortium name="The Broad Institute Genomics Platform"/>
            <consortium name="The Broad Institute Genome Sequencing Center for Infectious Disease"/>
            <person name="Wu L."/>
            <person name="Ma J."/>
        </authorList>
    </citation>
    <scope>NUCLEOTIDE SEQUENCE [LARGE SCALE GENOMIC DNA]</scope>
    <source>
        <strain evidence="3">CGMCC 1.15180</strain>
    </source>
</reference>
<dbReference type="SUPFAM" id="SSF47413">
    <property type="entry name" value="lambda repressor-like DNA-binding domains"/>
    <property type="match status" value="1"/>
</dbReference>
<dbReference type="SMART" id="SM00530">
    <property type="entry name" value="HTH_XRE"/>
    <property type="match status" value="1"/>
</dbReference>
<dbReference type="Proteomes" id="UP001596139">
    <property type="component" value="Unassembled WGS sequence"/>
</dbReference>
<accession>A0ABW1MDP4</accession>